<gene>
    <name evidence="2" type="ORF">EI427_04285</name>
</gene>
<organism evidence="2 3">
    <name type="scientific">Flammeovirga pectinis</name>
    <dbReference type="NCBI Taxonomy" id="2494373"/>
    <lineage>
        <taxon>Bacteria</taxon>
        <taxon>Pseudomonadati</taxon>
        <taxon>Bacteroidota</taxon>
        <taxon>Cytophagia</taxon>
        <taxon>Cytophagales</taxon>
        <taxon>Flammeovirgaceae</taxon>
        <taxon>Flammeovirga</taxon>
    </lineage>
</organism>
<feature type="domain" description="Thioredoxin" evidence="1">
    <location>
        <begin position="241"/>
        <end position="402"/>
    </location>
</feature>
<dbReference type="PROSITE" id="PS51257">
    <property type="entry name" value="PROKAR_LIPOPROTEIN"/>
    <property type="match status" value="1"/>
</dbReference>
<dbReference type="PROSITE" id="PS51352">
    <property type="entry name" value="THIOREDOXIN_2"/>
    <property type="match status" value="1"/>
</dbReference>
<dbReference type="InterPro" id="IPR050553">
    <property type="entry name" value="Thioredoxin_ResA/DsbE_sf"/>
</dbReference>
<dbReference type="EMBL" id="CP034562">
    <property type="protein sequence ID" value="AZQ61471.1"/>
    <property type="molecule type" value="Genomic_DNA"/>
</dbReference>
<dbReference type="PANTHER" id="PTHR42852:SF13">
    <property type="entry name" value="PROTEIN DIPZ"/>
    <property type="match status" value="1"/>
</dbReference>
<name>A0A3Q9FK29_9BACT</name>
<keyword evidence="3" id="KW-1185">Reference proteome</keyword>
<evidence type="ECO:0000313" key="3">
    <source>
        <dbReference type="Proteomes" id="UP000267268"/>
    </source>
</evidence>
<dbReference type="CDD" id="cd02966">
    <property type="entry name" value="TlpA_like_family"/>
    <property type="match status" value="1"/>
</dbReference>
<accession>A0A3Q9FK29</accession>
<dbReference type="PANTHER" id="PTHR42852">
    <property type="entry name" value="THIOL:DISULFIDE INTERCHANGE PROTEIN DSBE"/>
    <property type="match status" value="1"/>
</dbReference>
<dbReference type="GO" id="GO:0016491">
    <property type="term" value="F:oxidoreductase activity"/>
    <property type="evidence" value="ECO:0007669"/>
    <property type="project" value="InterPro"/>
</dbReference>
<dbReference type="AlphaFoldDB" id="A0A3Q9FK29"/>
<dbReference type="OrthoDB" id="616241at2"/>
<dbReference type="KEGG" id="fll:EI427_04285"/>
<dbReference type="Pfam" id="PF00578">
    <property type="entry name" value="AhpC-TSA"/>
    <property type="match status" value="1"/>
</dbReference>
<reference evidence="2 3" key="1">
    <citation type="submission" date="2018-12" db="EMBL/GenBank/DDBJ databases">
        <title>Flammeovirga pectinis sp. nov., isolated from the gut of the Korean scallop, Patinopecten yessoensis.</title>
        <authorList>
            <person name="Bae J.-W."/>
            <person name="Jeong Y.-S."/>
            <person name="Kang W."/>
        </authorList>
    </citation>
    <scope>NUCLEOTIDE SEQUENCE [LARGE SCALE GENOMIC DNA]</scope>
    <source>
        <strain evidence="2 3">L12M1</strain>
    </source>
</reference>
<protein>
    <submittedName>
        <fullName evidence="2">TlpA family protein disulfide reductase</fullName>
    </submittedName>
</protein>
<sequence>MRNNLILFVLTIFVFSSCSDHTNQKTGESNALITKWRGVIKNDHQKEVPFYFTIQGEGKEQIWTLINGEERMEMDQPYYEGDSLHVPLLIYEAELVVKENDTTVTGEFVRNGAYRLPFEAIKGNAQRFSKNQKAASNISGTYAVKLGKTDAIGLFNQHENYLTGTFLTSTGDYRYLEGKIADNKLFLSSFDGMHILLFEADIDGDKLVNGKMWSGKSANKEWNGVADKEAKLPDANKLTFLKKGYDKFAFSFKNQKGETISLTDKRYKGKVVVVQIMGSWCPNCLDESKFFSPLYDRKKEEGLEVIGLSFERSSDPEKAYKRINSLKKRLDINYEVVYAGTTKQAASALPMLNHIMSFPTSIIVDRKGEVQLIHTGFNGPSTGHYYEDYVSETTSLINNLLKEPN</sequence>
<dbReference type="InterPro" id="IPR013766">
    <property type="entry name" value="Thioredoxin_domain"/>
</dbReference>
<dbReference type="Proteomes" id="UP000267268">
    <property type="component" value="Chromosome 1"/>
</dbReference>
<dbReference type="SUPFAM" id="SSF52833">
    <property type="entry name" value="Thioredoxin-like"/>
    <property type="match status" value="1"/>
</dbReference>
<dbReference type="RefSeq" id="WP_126611986.1">
    <property type="nucleotide sequence ID" value="NZ_CP034562.1"/>
</dbReference>
<dbReference type="GO" id="GO:0016209">
    <property type="term" value="F:antioxidant activity"/>
    <property type="evidence" value="ECO:0007669"/>
    <property type="project" value="InterPro"/>
</dbReference>
<proteinExistence type="predicted"/>
<evidence type="ECO:0000313" key="2">
    <source>
        <dbReference type="EMBL" id="AZQ61471.1"/>
    </source>
</evidence>
<dbReference type="InterPro" id="IPR036249">
    <property type="entry name" value="Thioredoxin-like_sf"/>
</dbReference>
<evidence type="ECO:0000259" key="1">
    <source>
        <dbReference type="PROSITE" id="PS51352"/>
    </source>
</evidence>
<dbReference type="InterPro" id="IPR000866">
    <property type="entry name" value="AhpC/TSA"/>
</dbReference>
<dbReference type="Gene3D" id="3.40.30.10">
    <property type="entry name" value="Glutaredoxin"/>
    <property type="match status" value="1"/>
</dbReference>